<dbReference type="InParanoid" id="E3NLX6"/>
<evidence type="ECO:0000313" key="1">
    <source>
        <dbReference type="EMBL" id="EFP06201.1"/>
    </source>
</evidence>
<evidence type="ECO:0000313" key="2">
    <source>
        <dbReference type="Proteomes" id="UP000008281"/>
    </source>
</evidence>
<proteinExistence type="predicted"/>
<dbReference type="EMBL" id="DS268948">
    <property type="protein sequence ID" value="EFP06201.1"/>
    <property type="molecule type" value="Genomic_DNA"/>
</dbReference>
<protein>
    <submittedName>
        <fullName evidence="1">Uncharacterized protein</fullName>
    </submittedName>
</protein>
<keyword evidence="2" id="KW-1185">Reference proteome</keyword>
<accession>E3NLX6</accession>
<dbReference type="Proteomes" id="UP000008281">
    <property type="component" value="Unassembled WGS sequence"/>
</dbReference>
<reference evidence="1" key="1">
    <citation type="submission" date="2007-07" db="EMBL/GenBank/DDBJ databases">
        <title>PCAP assembly of the Caenorhabditis remanei genome.</title>
        <authorList>
            <consortium name="The Caenorhabditis remanei Sequencing Consortium"/>
            <person name="Wilson R.K."/>
        </authorList>
    </citation>
    <scope>NUCLEOTIDE SEQUENCE [LARGE SCALE GENOMIC DNA]</scope>
    <source>
        <strain evidence="1">PB4641</strain>
    </source>
</reference>
<sequence>MIELVRVMRGRVEMKKETEESESLNTSQDVNTPEEWVPEVVIVTKPAVEPSVPIMDCEECMQEYNENIRQENAHYVNANL</sequence>
<dbReference type="AlphaFoldDB" id="E3NLX6"/>
<gene>
    <name evidence="1" type="ORF">CRE_13802</name>
</gene>
<dbReference type="HOGENOM" id="CLU_2592065_0_0_1"/>
<organism evidence="2">
    <name type="scientific">Caenorhabditis remanei</name>
    <name type="common">Caenorhabditis vulgaris</name>
    <dbReference type="NCBI Taxonomy" id="31234"/>
    <lineage>
        <taxon>Eukaryota</taxon>
        <taxon>Metazoa</taxon>
        <taxon>Ecdysozoa</taxon>
        <taxon>Nematoda</taxon>
        <taxon>Chromadorea</taxon>
        <taxon>Rhabditida</taxon>
        <taxon>Rhabditina</taxon>
        <taxon>Rhabditomorpha</taxon>
        <taxon>Rhabditoidea</taxon>
        <taxon>Rhabditidae</taxon>
        <taxon>Peloderinae</taxon>
        <taxon>Caenorhabditis</taxon>
    </lineage>
</organism>
<name>E3NLX6_CAERE</name>